<evidence type="ECO:0000256" key="3">
    <source>
        <dbReference type="ARBA" id="ARBA00022679"/>
    </source>
</evidence>
<evidence type="ECO:0000256" key="12">
    <source>
        <dbReference type="SAM" id="MobiDB-lite"/>
    </source>
</evidence>
<evidence type="ECO:0000256" key="8">
    <source>
        <dbReference type="PIRSR" id="PIRSR630616-2"/>
    </source>
</evidence>
<dbReference type="SUPFAM" id="SSF56112">
    <property type="entry name" value="Protein kinase-like (PK-like)"/>
    <property type="match status" value="1"/>
</dbReference>
<organism evidence="14">
    <name type="scientific">Cladocopium goreaui</name>
    <dbReference type="NCBI Taxonomy" id="2562237"/>
    <lineage>
        <taxon>Eukaryota</taxon>
        <taxon>Sar</taxon>
        <taxon>Alveolata</taxon>
        <taxon>Dinophyceae</taxon>
        <taxon>Suessiales</taxon>
        <taxon>Symbiodiniaceae</taxon>
        <taxon>Cladocopium</taxon>
    </lineage>
</organism>
<comment type="caution">
    <text evidence="14">The sequence shown here is derived from an EMBL/GenBank/DDBJ whole genome shotgun (WGS) entry which is preliminary data.</text>
</comment>
<evidence type="ECO:0000256" key="5">
    <source>
        <dbReference type="ARBA" id="ARBA00022777"/>
    </source>
</evidence>
<feature type="active site" description="Proton acceptor" evidence="7">
    <location>
        <position position="282"/>
    </location>
</feature>
<evidence type="ECO:0000256" key="4">
    <source>
        <dbReference type="ARBA" id="ARBA00022741"/>
    </source>
</evidence>
<dbReference type="GO" id="GO:0005524">
    <property type="term" value="F:ATP binding"/>
    <property type="evidence" value="ECO:0007669"/>
    <property type="project" value="UniProtKB-UniRule"/>
</dbReference>
<feature type="binding site" evidence="8 10">
    <location>
        <position position="184"/>
    </location>
    <ligand>
        <name>ATP</name>
        <dbReference type="ChEBI" id="CHEBI:30616"/>
    </ligand>
</feature>
<dbReference type="SMART" id="SM00220">
    <property type="entry name" value="S_TKc"/>
    <property type="match status" value="1"/>
</dbReference>
<keyword evidence="5 16" id="KW-0418">Kinase</keyword>
<keyword evidence="6 8" id="KW-0067">ATP-binding</keyword>
<proteinExistence type="predicted"/>
<dbReference type="Gene3D" id="1.10.510.10">
    <property type="entry name" value="Transferase(Phosphotransferase) domain 1"/>
    <property type="match status" value="1"/>
</dbReference>
<evidence type="ECO:0000256" key="11">
    <source>
        <dbReference type="SAM" id="Coils"/>
    </source>
</evidence>
<reference evidence="14" key="1">
    <citation type="submission" date="2022-10" db="EMBL/GenBank/DDBJ databases">
        <authorList>
            <person name="Chen Y."/>
            <person name="Dougan E. K."/>
            <person name="Chan C."/>
            <person name="Rhodes N."/>
            <person name="Thang M."/>
        </authorList>
    </citation>
    <scope>NUCLEOTIDE SEQUENCE</scope>
</reference>
<dbReference type="InterPro" id="IPR030616">
    <property type="entry name" value="Aur-like"/>
</dbReference>
<dbReference type="PROSITE" id="PS00107">
    <property type="entry name" value="PROTEIN_KINASE_ATP"/>
    <property type="match status" value="1"/>
</dbReference>
<dbReference type="InterPro" id="IPR000719">
    <property type="entry name" value="Prot_kinase_dom"/>
</dbReference>
<feature type="cross-link" description="Glycyl lysine isopeptide (Lys-Gly) (interchain with G-Cter in SUMO2)" evidence="9">
    <location>
        <position position="284"/>
    </location>
</feature>
<evidence type="ECO:0000313" key="14">
    <source>
        <dbReference type="EMBL" id="CAI4007477.1"/>
    </source>
</evidence>
<protein>
    <submittedName>
        <fullName evidence="16">Probable serine/threonine-protein kinase fhkC (Forkhead-associated protein kinase C) (Protein kinase 1)</fullName>
    </submittedName>
</protein>
<dbReference type="PROSITE" id="PS00108">
    <property type="entry name" value="PROTEIN_KINASE_ST"/>
    <property type="match status" value="1"/>
</dbReference>
<keyword evidence="4 8" id="KW-0547">Nucleotide-binding</keyword>
<dbReference type="Proteomes" id="UP001152797">
    <property type="component" value="Unassembled WGS sequence"/>
</dbReference>
<evidence type="ECO:0000256" key="10">
    <source>
        <dbReference type="PROSITE-ProRule" id="PRU10141"/>
    </source>
</evidence>
<feature type="coiled-coil region" evidence="11">
    <location>
        <begin position="999"/>
        <end position="1033"/>
    </location>
</feature>
<evidence type="ECO:0000256" key="1">
    <source>
        <dbReference type="ARBA" id="ARBA00011245"/>
    </source>
</evidence>
<gene>
    <name evidence="14" type="ORF">C1SCF055_LOCUS33030</name>
</gene>
<evidence type="ECO:0000256" key="6">
    <source>
        <dbReference type="ARBA" id="ARBA00022840"/>
    </source>
</evidence>
<evidence type="ECO:0000313" key="17">
    <source>
        <dbReference type="Proteomes" id="UP001152797"/>
    </source>
</evidence>
<dbReference type="Pfam" id="PF00069">
    <property type="entry name" value="Pkinase"/>
    <property type="match status" value="1"/>
</dbReference>
<feature type="compositionally biased region" description="Low complexity" evidence="12">
    <location>
        <begin position="132"/>
        <end position="144"/>
    </location>
</feature>
<dbReference type="InterPro" id="IPR017441">
    <property type="entry name" value="Protein_kinase_ATP_BS"/>
</dbReference>
<evidence type="ECO:0000256" key="7">
    <source>
        <dbReference type="PIRSR" id="PIRSR630616-1"/>
    </source>
</evidence>
<dbReference type="AlphaFoldDB" id="A0A9P1DCZ8"/>
<dbReference type="FunFam" id="1.10.510.10:FF:000571">
    <property type="entry name" value="Maternal embryonic leucine zipper kinase"/>
    <property type="match status" value="1"/>
</dbReference>
<dbReference type="OrthoDB" id="416552at2759"/>
<keyword evidence="2" id="KW-0723">Serine/threonine-protein kinase</keyword>
<keyword evidence="3" id="KW-0808">Transferase</keyword>
<dbReference type="InterPro" id="IPR011009">
    <property type="entry name" value="Kinase-like_dom_sf"/>
</dbReference>
<dbReference type="PROSITE" id="PS50011">
    <property type="entry name" value="PROTEIN_KINASE_DOM"/>
    <property type="match status" value="1"/>
</dbReference>
<evidence type="ECO:0000259" key="13">
    <source>
        <dbReference type="PROSITE" id="PS50011"/>
    </source>
</evidence>
<name>A0A9P1DCZ8_9DINO</name>
<reference evidence="15" key="2">
    <citation type="submission" date="2024-04" db="EMBL/GenBank/DDBJ databases">
        <authorList>
            <person name="Chen Y."/>
            <person name="Shah S."/>
            <person name="Dougan E. K."/>
            <person name="Thang M."/>
            <person name="Chan C."/>
        </authorList>
    </citation>
    <scope>NUCLEOTIDE SEQUENCE [LARGE SCALE GENOMIC DNA]</scope>
</reference>
<feature type="binding site" evidence="8">
    <location>
        <position position="299"/>
    </location>
    <ligand>
        <name>ATP</name>
        <dbReference type="ChEBI" id="CHEBI:30616"/>
    </ligand>
</feature>
<accession>A0A9P1DCZ8</accession>
<evidence type="ECO:0000256" key="9">
    <source>
        <dbReference type="PIRSR" id="PIRSR630616-3"/>
    </source>
</evidence>
<dbReference type="InterPro" id="IPR008271">
    <property type="entry name" value="Ser/Thr_kinase_AS"/>
</dbReference>
<feature type="domain" description="Protein kinase" evidence="13">
    <location>
        <begin position="157"/>
        <end position="425"/>
    </location>
</feature>
<dbReference type="GO" id="GO:0004674">
    <property type="term" value="F:protein serine/threonine kinase activity"/>
    <property type="evidence" value="ECO:0007669"/>
    <property type="project" value="UniProtKB-KW"/>
</dbReference>
<sequence>MAQGSDSKHQSKRGAASGAISLSEVIENWEAFVTDLQLKPLERKRVEKDVASASSNLHFHHRLSQEVTDWLQELHLSHYTTPLLQWCKENGASTMAELWLSWEIFADQLQLKPFERKRMERDVASRPTGPTASPVASRPAAPVADRVFGPPEDPRMYQLIEEIGFGVTSKVWKCCRGKDIYAVKVISLKRLRHQPGFTRMNDRLHQEIEILLSLKHEHIVKLVDVVEEEDCLYLVMELISGGELGEWIVKKGVFDELSARHVFMQIAQGLAYIHSKGIIHRDLKPDNILVDKLSVKLSDFGHSRLMNDGSSVPGLQRRLTARIGTAMYWAPEVSDPTRAALGYDQSADLWSLGVVLYVMLIGFFPFENGDHLGDRLQEDVNNLTFKPRSSGPELSPDVQDLLRSLLVIDPQKRLPLTQCLGHRWTSGQLDSRLEYMKLSTDPNPSAVEVRVPLIVKPEAEALQLLRVDLQKWMYKFRRFAAMRHGEVIANLGESSQADLPESKAARRELQAIVERHCGRGMIVVNDQKMWTAIAESKNETLQCPVTVSAPARAELPVAAPKRAMVLLTRPRANPTMESEGDSGNTGNIGNTGNTAAPETVVSGEPGETDMNGARFAVAALQGFWESQRDPSETYSVHGLDVTRHQWQNSSMQKRPFSLRWNPTKRCLEWGSGKYFLQAPSALPMMEAVWLARDGGRGFAWRRCSAGKGKGKGGKGKSRAGLLLVDFATALTTKLTACTCSCCEAGQQSFLRGSSVVCTPLFTIAASSCPGECNDLQAATAMALHHAELSDVSESATDYARFCLQSCSPPTAKQSLCTPSMPLPLESSLLIEGALPAAPAPAPAMAPLAAAPASAETGTQVAQAEGQKAFAMTLEAKVAQAEAMAAAAEAKATANLELAQSRGTLAEEITTELKESAARTGVYAQSAAEAVKKAEQELKEIQEAPRMAGQEATKVAIRQLQQQEDMNQKVLENFQAHATATQPPSAAAANQAAEPYNAAIREAQRKQTLYESQASQLRDQAEQLQAGAQSMEHQVDVYASNPDLAKVIKAQSHDLLVKSLEKETAAEEAMDEARRVGQAVPKYTTQANAAVARASIMGSTKWMPPSLAVPAGLAPAPAMAPAPAA</sequence>
<feature type="compositionally biased region" description="Low complexity" evidence="12">
    <location>
        <begin position="584"/>
        <end position="594"/>
    </location>
</feature>
<feature type="region of interest" description="Disordered" evidence="12">
    <location>
        <begin position="120"/>
        <end position="144"/>
    </location>
</feature>
<evidence type="ECO:0000313" key="15">
    <source>
        <dbReference type="EMBL" id="CAL1160852.1"/>
    </source>
</evidence>
<dbReference type="PANTHER" id="PTHR24350">
    <property type="entry name" value="SERINE/THREONINE-PROTEIN KINASE IAL-RELATED"/>
    <property type="match status" value="1"/>
</dbReference>
<evidence type="ECO:0000256" key="2">
    <source>
        <dbReference type="ARBA" id="ARBA00022527"/>
    </source>
</evidence>
<feature type="region of interest" description="Disordered" evidence="12">
    <location>
        <begin position="573"/>
        <end position="595"/>
    </location>
</feature>
<dbReference type="EMBL" id="CAMXCT010004057">
    <property type="protein sequence ID" value="CAI4007477.1"/>
    <property type="molecule type" value="Genomic_DNA"/>
</dbReference>
<dbReference type="EMBL" id="CAMXCT030004057">
    <property type="protein sequence ID" value="CAL4794789.1"/>
    <property type="molecule type" value="Genomic_DNA"/>
</dbReference>
<evidence type="ECO:0000313" key="16">
    <source>
        <dbReference type="EMBL" id="CAL4794789.1"/>
    </source>
</evidence>
<comment type="subunit">
    <text evidence="1">Monomer.</text>
</comment>
<dbReference type="EMBL" id="CAMXCT020004057">
    <property type="protein sequence ID" value="CAL1160852.1"/>
    <property type="molecule type" value="Genomic_DNA"/>
</dbReference>
<keyword evidence="17" id="KW-1185">Reference proteome</keyword>
<keyword evidence="11" id="KW-0175">Coiled coil</keyword>